<sequence length="557" mass="61439">MDIYDYIIIGAGSAGCALARGLSDNPDNKVLLLEAGPPADKFWVNTPAGMAKLYFHKELNWNYFTDPMPALRNRKMYWPRGKTLGGSSSINGMIFIRGHRNDFDSWRDLGNPGWGYDDLLPYFKKMEHNERGADEYRGTGGPLWVSDPVTKVHSSDDFIEATERLGIARTEDLNGAVHDGVGFMQHTIRGGRRYSAYTAFVEPIRNRPNLTVMTGAAVQRIVLKGNVATGVEILIKGERRTFDAAREVILSAGSLNSPQVLMLSGIGPGDELQRHRIRTLVDLPGVGLNLQDHFYVHGSYRSTPDSSYNQELGGIRKYLEGARYLLTHKGYLALGSSQVGAFVKSRAEEPYADLQISFRPMTFTYYPGGECEVERKPGMGVSVYLLRPRATGTVTLRSSNPGDPAVFKPNFLTNDEDNRAMIAGVKLIRQIMSTEPIASRVVEEQIPGPLVKTDQQIFDWMEMTGNSAHHQAGTCKMGRDKLAVVDERLRVRGVERLRVADASIMPHLTSGNTNAPTIMIGVKAADMILKDAIPRRVIGQAAAPARRATNESVSVGN</sequence>
<feature type="domain" description="Glucose-methanol-choline oxidoreductase N-terminal" evidence="7">
    <location>
        <begin position="81"/>
        <end position="104"/>
    </location>
</feature>
<dbReference type="PANTHER" id="PTHR11552">
    <property type="entry name" value="GLUCOSE-METHANOL-CHOLINE GMC OXIDOREDUCTASE"/>
    <property type="match status" value="1"/>
</dbReference>
<dbReference type="InterPro" id="IPR036188">
    <property type="entry name" value="FAD/NAD-bd_sf"/>
</dbReference>
<evidence type="ECO:0000256" key="2">
    <source>
        <dbReference type="ARBA" id="ARBA00010790"/>
    </source>
</evidence>
<dbReference type="Proteomes" id="UP000199365">
    <property type="component" value="Unassembled WGS sequence"/>
</dbReference>
<evidence type="ECO:0000256" key="4">
    <source>
        <dbReference type="ARBA" id="ARBA00022827"/>
    </source>
</evidence>
<dbReference type="Gene3D" id="3.30.560.10">
    <property type="entry name" value="Glucose Oxidase, domain 3"/>
    <property type="match status" value="1"/>
</dbReference>
<keyword evidence="10" id="KW-1185">Reference proteome</keyword>
<dbReference type="PROSITE" id="PS00623">
    <property type="entry name" value="GMC_OXRED_1"/>
    <property type="match status" value="1"/>
</dbReference>
<dbReference type="EMBL" id="FNKX01000004">
    <property type="protein sequence ID" value="SDR61344.1"/>
    <property type="molecule type" value="Genomic_DNA"/>
</dbReference>
<proteinExistence type="inferred from homology"/>
<evidence type="ECO:0000256" key="6">
    <source>
        <dbReference type="RuleBase" id="RU003968"/>
    </source>
</evidence>
<feature type="domain" description="Glucose-methanol-choline oxidoreductase N-terminal" evidence="8">
    <location>
        <begin position="253"/>
        <end position="267"/>
    </location>
</feature>
<dbReference type="SUPFAM" id="SSF51905">
    <property type="entry name" value="FAD/NAD(P)-binding domain"/>
    <property type="match status" value="1"/>
</dbReference>
<dbReference type="PIRSF" id="PIRSF000137">
    <property type="entry name" value="Alcohol_oxidase"/>
    <property type="match status" value="1"/>
</dbReference>
<evidence type="ECO:0000313" key="9">
    <source>
        <dbReference type="EMBL" id="SDR61344.1"/>
    </source>
</evidence>
<dbReference type="Pfam" id="PF00732">
    <property type="entry name" value="GMC_oxred_N"/>
    <property type="match status" value="1"/>
</dbReference>
<dbReference type="Gene3D" id="3.50.50.60">
    <property type="entry name" value="FAD/NAD(P)-binding domain"/>
    <property type="match status" value="1"/>
</dbReference>
<keyword evidence="4 5" id="KW-0274">FAD</keyword>
<evidence type="ECO:0000256" key="5">
    <source>
        <dbReference type="PIRSR" id="PIRSR000137-2"/>
    </source>
</evidence>
<evidence type="ECO:0000313" key="10">
    <source>
        <dbReference type="Proteomes" id="UP000199365"/>
    </source>
</evidence>
<dbReference type="AlphaFoldDB" id="A0A1H1KGC9"/>
<dbReference type="STRING" id="157910.SAMN05445850_7698"/>
<accession>A0A1H1KGC9</accession>
<evidence type="ECO:0000259" key="8">
    <source>
        <dbReference type="PROSITE" id="PS00624"/>
    </source>
</evidence>
<protein>
    <submittedName>
        <fullName evidence="9">Choline dehydrogenase</fullName>
    </submittedName>
</protein>
<dbReference type="PROSITE" id="PS00624">
    <property type="entry name" value="GMC_OXRED_2"/>
    <property type="match status" value="1"/>
</dbReference>
<evidence type="ECO:0000256" key="3">
    <source>
        <dbReference type="ARBA" id="ARBA00022630"/>
    </source>
</evidence>
<dbReference type="Pfam" id="PF05199">
    <property type="entry name" value="GMC_oxred_C"/>
    <property type="match status" value="1"/>
</dbReference>
<dbReference type="GO" id="GO:0050660">
    <property type="term" value="F:flavin adenine dinucleotide binding"/>
    <property type="evidence" value="ECO:0007669"/>
    <property type="project" value="InterPro"/>
</dbReference>
<evidence type="ECO:0000259" key="7">
    <source>
        <dbReference type="PROSITE" id="PS00623"/>
    </source>
</evidence>
<comment type="similarity">
    <text evidence="2 6">Belongs to the GMC oxidoreductase family.</text>
</comment>
<dbReference type="PANTHER" id="PTHR11552:SF147">
    <property type="entry name" value="CHOLINE DEHYDROGENASE, MITOCHONDRIAL"/>
    <property type="match status" value="1"/>
</dbReference>
<organism evidence="9 10">
    <name type="scientific">Paraburkholderia tuberum</name>
    <dbReference type="NCBI Taxonomy" id="157910"/>
    <lineage>
        <taxon>Bacteria</taxon>
        <taxon>Pseudomonadati</taxon>
        <taxon>Pseudomonadota</taxon>
        <taxon>Betaproteobacteria</taxon>
        <taxon>Burkholderiales</taxon>
        <taxon>Burkholderiaceae</taxon>
        <taxon>Paraburkholderia</taxon>
    </lineage>
</organism>
<gene>
    <name evidence="9" type="ORF">SAMN05445850_7698</name>
</gene>
<dbReference type="GO" id="GO:0016614">
    <property type="term" value="F:oxidoreductase activity, acting on CH-OH group of donors"/>
    <property type="evidence" value="ECO:0007669"/>
    <property type="project" value="InterPro"/>
</dbReference>
<dbReference type="InterPro" id="IPR012132">
    <property type="entry name" value="GMC_OxRdtase"/>
</dbReference>
<reference evidence="10" key="1">
    <citation type="submission" date="2016-10" db="EMBL/GenBank/DDBJ databases">
        <authorList>
            <person name="Varghese N."/>
            <person name="Submissions S."/>
        </authorList>
    </citation>
    <scope>NUCLEOTIDE SEQUENCE [LARGE SCALE GENOMIC DNA]</scope>
    <source>
        <strain evidence="10">DUS833</strain>
    </source>
</reference>
<dbReference type="InterPro" id="IPR007867">
    <property type="entry name" value="GMC_OxRtase_C"/>
</dbReference>
<feature type="binding site" evidence="5">
    <location>
        <position position="218"/>
    </location>
    <ligand>
        <name>FAD</name>
        <dbReference type="ChEBI" id="CHEBI:57692"/>
    </ligand>
</feature>
<evidence type="ECO:0000256" key="1">
    <source>
        <dbReference type="ARBA" id="ARBA00001974"/>
    </source>
</evidence>
<keyword evidence="3 6" id="KW-0285">Flavoprotein</keyword>
<dbReference type="SUPFAM" id="SSF54373">
    <property type="entry name" value="FAD-linked reductases, C-terminal domain"/>
    <property type="match status" value="1"/>
</dbReference>
<dbReference type="RefSeq" id="WP_090812236.1">
    <property type="nucleotide sequence ID" value="NZ_FNKX01000004.1"/>
</dbReference>
<name>A0A1H1KGC9_9BURK</name>
<dbReference type="InterPro" id="IPR000172">
    <property type="entry name" value="GMC_OxRdtase_N"/>
</dbReference>
<comment type="cofactor">
    <cofactor evidence="1 5">
        <name>FAD</name>
        <dbReference type="ChEBI" id="CHEBI:57692"/>
    </cofactor>
</comment>